<reference evidence="1" key="1">
    <citation type="submission" date="2022-11" db="EMBL/GenBank/DDBJ databases">
        <authorList>
            <person name="Petersen C."/>
        </authorList>
    </citation>
    <scope>NUCLEOTIDE SEQUENCE</scope>
    <source>
        <strain evidence="1">IBT 30761</strain>
    </source>
</reference>
<name>A0A9W9G4R1_9EURO</name>
<gene>
    <name evidence="1" type="ORF">N7532_000026</name>
</gene>
<sequence length="128" mass="14325">MKHFNTVAGIVECYYDISSNASCEANVVQPATYWTRVGIKYSRDYYHKLGEKLEKYWKKPRAQATSFVIEFTHYKVNSTNHVDVVQTAMKKLKHISFDSSSSGMNIGGFGLSFASGVAAAARPNITEM</sequence>
<accession>A0A9W9G4R1</accession>
<dbReference type="GeneID" id="81351509"/>
<dbReference type="Proteomes" id="UP001149074">
    <property type="component" value="Unassembled WGS sequence"/>
</dbReference>
<evidence type="ECO:0000313" key="2">
    <source>
        <dbReference type="Proteomes" id="UP001149074"/>
    </source>
</evidence>
<comment type="caution">
    <text evidence="1">The sequence shown here is derived from an EMBL/GenBank/DDBJ whole genome shotgun (WGS) entry which is preliminary data.</text>
</comment>
<organism evidence="1 2">
    <name type="scientific">Penicillium argentinense</name>
    <dbReference type="NCBI Taxonomy" id="1131581"/>
    <lineage>
        <taxon>Eukaryota</taxon>
        <taxon>Fungi</taxon>
        <taxon>Dikarya</taxon>
        <taxon>Ascomycota</taxon>
        <taxon>Pezizomycotina</taxon>
        <taxon>Eurotiomycetes</taxon>
        <taxon>Eurotiomycetidae</taxon>
        <taxon>Eurotiales</taxon>
        <taxon>Aspergillaceae</taxon>
        <taxon>Penicillium</taxon>
    </lineage>
</organism>
<proteinExistence type="predicted"/>
<dbReference type="AlphaFoldDB" id="A0A9W9G4R1"/>
<dbReference type="EMBL" id="JAPQKI010000001">
    <property type="protein sequence ID" value="KAJ5111981.1"/>
    <property type="molecule type" value="Genomic_DNA"/>
</dbReference>
<evidence type="ECO:0000313" key="1">
    <source>
        <dbReference type="EMBL" id="KAJ5111981.1"/>
    </source>
</evidence>
<keyword evidence="2" id="KW-1185">Reference proteome</keyword>
<dbReference type="RefSeq" id="XP_056479754.1">
    <property type="nucleotide sequence ID" value="XM_056612530.1"/>
</dbReference>
<reference evidence="1" key="2">
    <citation type="journal article" date="2023" name="IMA Fungus">
        <title>Comparative genomic study of the Penicillium genus elucidates a diverse pangenome and 15 lateral gene transfer events.</title>
        <authorList>
            <person name="Petersen C."/>
            <person name="Sorensen T."/>
            <person name="Nielsen M.R."/>
            <person name="Sondergaard T.E."/>
            <person name="Sorensen J.L."/>
            <person name="Fitzpatrick D.A."/>
            <person name="Frisvad J.C."/>
            <person name="Nielsen K.L."/>
        </authorList>
    </citation>
    <scope>NUCLEOTIDE SEQUENCE</scope>
    <source>
        <strain evidence="1">IBT 30761</strain>
    </source>
</reference>
<protein>
    <submittedName>
        <fullName evidence="1">Uncharacterized protein</fullName>
    </submittedName>
</protein>